<gene>
    <name evidence="1" type="ORF">BDW42DRAFT_166562</name>
</gene>
<reference evidence="2" key="1">
    <citation type="submission" date="2017-12" db="EMBL/GenBank/DDBJ databases">
        <authorList>
            <consortium name="DOE Joint Genome Institute"/>
            <person name="Mondo S.J."/>
            <person name="Kjaerbolling I."/>
            <person name="Vesth T.C."/>
            <person name="Frisvad J.C."/>
            <person name="Nybo J.L."/>
            <person name="Theobald S."/>
            <person name="Kuo A."/>
            <person name="Bowyer P."/>
            <person name="Matsuda Y."/>
            <person name="Lyhne E.K."/>
            <person name="Kogle M.E."/>
            <person name="Clum A."/>
            <person name="Lipzen A."/>
            <person name="Salamov A."/>
            <person name="Ngan C.Y."/>
            <person name="Daum C."/>
            <person name="Chiniquy J."/>
            <person name="Barry K."/>
            <person name="LaButti K."/>
            <person name="Haridas S."/>
            <person name="Simmons B.A."/>
            <person name="Magnuson J.K."/>
            <person name="Mortensen U.H."/>
            <person name="Larsen T.O."/>
            <person name="Grigoriev I.V."/>
            <person name="Baker S.E."/>
            <person name="Andersen M.R."/>
            <person name="Nordberg H.P."/>
            <person name="Cantor M.N."/>
            <person name="Hua S.X."/>
        </authorList>
    </citation>
    <scope>NUCLEOTIDE SEQUENCE [LARGE SCALE GENOMIC DNA]</scope>
    <source>
        <strain evidence="2">IBT 19404</strain>
    </source>
</reference>
<evidence type="ECO:0000313" key="1">
    <source>
        <dbReference type="EMBL" id="PLN82537.1"/>
    </source>
</evidence>
<dbReference type="Proteomes" id="UP000235023">
    <property type="component" value="Unassembled WGS sequence"/>
</dbReference>
<evidence type="ECO:0000313" key="2">
    <source>
        <dbReference type="Proteomes" id="UP000235023"/>
    </source>
</evidence>
<proteinExistence type="predicted"/>
<dbReference type="AlphaFoldDB" id="A0A2J5HYJ2"/>
<protein>
    <submittedName>
        <fullName evidence="1">Uncharacterized protein</fullName>
    </submittedName>
</protein>
<dbReference type="EMBL" id="KZ559526">
    <property type="protein sequence ID" value="PLN82537.1"/>
    <property type="molecule type" value="Genomic_DNA"/>
</dbReference>
<name>A0A2J5HYJ2_9EURO</name>
<keyword evidence="2" id="KW-1185">Reference proteome</keyword>
<accession>A0A2J5HYJ2</accession>
<sequence>MFERCETEISSHTPCLGHCRRCLCVQWIRRTRCPRVQIFGVPDGRGRSLWLMCLKVNWFCWTSGMLLVLPARLNGEREKI</sequence>
<organism evidence="1 2">
    <name type="scientific">Aspergillus taichungensis</name>
    <dbReference type="NCBI Taxonomy" id="482145"/>
    <lineage>
        <taxon>Eukaryota</taxon>
        <taxon>Fungi</taxon>
        <taxon>Dikarya</taxon>
        <taxon>Ascomycota</taxon>
        <taxon>Pezizomycotina</taxon>
        <taxon>Eurotiomycetes</taxon>
        <taxon>Eurotiomycetidae</taxon>
        <taxon>Eurotiales</taxon>
        <taxon>Aspergillaceae</taxon>
        <taxon>Aspergillus</taxon>
        <taxon>Aspergillus subgen. Circumdati</taxon>
    </lineage>
</organism>